<dbReference type="PROSITE" id="PS00061">
    <property type="entry name" value="ADH_SHORT"/>
    <property type="match status" value="1"/>
</dbReference>
<protein>
    <submittedName>
        <fullName evidence="3">SDR family oxidoreductase</fullName>
    </submittedName>
</protein>
<sequence length="243" mass="25027">MNNKALAGKVAVVSGGNGGVGSAITTRLINDGAQVAILDLTERQDVSGGELLSIACDVTSPESVERSLERVRGAFGTIQVLVNAAGILGPVASAVEIDVDAWRLVIEANLTSTFVCCKAIAVEMINAGYGRIINIASVQGKEGTSLAGPYAASKAGVIAFTKTLGKELASTGVLVNCITPTAVDTGMFHEIAIERRADMLARIPMGRFCSAHEVAAMTAWLAGDQCSFSTGAVFDLSGGRSSY</sequence>
<comment type="caution">
    <text evidence="3">The sequence shown here is derived from an EMBL/GenBank/DDBJ whole genome shotgun (WGS) entry which is preliminary data.</text>
</comment>
<dbReference type="GO" id="GO:0016616">
    <property type="term" value="F:oxidoreductase activity, acting on the CH-OH group of donors, NAD or NADP as acceptor"/>
    <property type="evidence" value="ECO:0007669"/>
    <property type="project" value="TreeGrafter"/>
</dbReference>
<dbReference type="Proteomes" id="UP000439983">
    <property type="component" value="Unassembled WGS sequence"/>
</dbReference>
<name>A0A6N7LG96_SINTE</name>
<keyword evidence="4" id="KW-1185">Reference proteome</keyword>
<gene>
    <name evidence="3" type="ORF">GHK62_13615</name>
</gene>
<dbReference type="SUPFAM" id="SSF51735">
    <property type="entry name" value="NAD(P)-binding Rossmann-fold domains"/>
    <property type="match status" value="1"/>
</dbReference>
<keyword evidence="2" id="KW-0560">Oxidoreductase</keyword>
<proteinExistence type="inferred from homology"/>
<comment type="similarity">
    <text evidence="1">Belongs to the short-chain dehydrogenases/reductases (SDR) family.</text>
</comment>
<dbReference type="InterPro" id="IPR036291">
    <property type="entry name" value="NAD(P)-bd_dom_sf"/>
</dbReference>
<evidence type="ECO:0000256" key="2">
    <source>
        <dbReference type="ARBA" id="ARBA00023002"/>
    </source>
</evidence>
<dbReference type="PANTHER" id="PTHR42760:SF129">
    <property type="entry name" value="OXIDOREDUCTASE"/>
    <property type="match status" value="1"/>
</dbReference>
<dbReference type="InterPro" id="IPR002347">
    <property type="entry name" value="SDR_fam"/>
</dbReference>
<dbReference type="OrthoDB" id="286404at2"/>
<dbReference type="Pfam" id="PF13561">
    <property type="entry name" value="adh_short_C2"/>
    <property type="match status" value="1"/>
</dbReference>
<organism evidence="3 4">
    <name type="scientific">Sinorhizobium terangae</name>
    <dbReference type="NCBI Taxonomy" id="110322"/>
    <lineage>
        <taxon>Bacteria</taxon>
        <taxon>Pseudomonadati</taxon>
        <taxon>Pseudomonadota</taxon>
        <taxon>Alphaproteobacteria</taxon>
        <taxon>Hyphomicrobiales</taxon>
        <taxon>Rhizobiaceae</taxon>
        <taxon>Sinorhizobium/Ensifer group</taxon>
        <taxon>Sinorhizobium</taxon>
    </lineage>
</organism>
<dbReference type="RefSeq" id="WP_153439714.1">
    <property type="nucleotide sequence ID" value="NZ_JACIGA010000038.1"/>
</dbReference>
<dbReference type="PRINTS" id="PR00080">
    <property type="entry name" value="SDRFAMILY"/>
</dbReference>
<evidence type="ECO:0000313" key="4">
    <source>
        <dbReference type="Proteomes" id="UP000439983"/>
    </source>
</evidence>
<dbReference type="PANTHER" id="PTHR42760">
    <property type="entry name" value="SHORT-CHAIN DEHYDROGENASES/REDUCTASES FAMILY MEMBER"/>
    <property type="match status" value="1"/>
</dbReference>
<evidence type="ECO:0000256" key="1">
    <source>
        <dbReference type="ARBA" id="ARBA00006484"/>
    </source>
</evidence>
<dbReference type="PRINTS" id="PR00081">
    <property type="entry name" value="GDHRDH"/>
</dbReference>
<dbReference type="Gene3D" id="3.40.50.720">
    <property type="entry name" value="NAD(P)-binding Rossmann-like Domain"/>
    <property type="match status" value="1"/>
</dbReference>
<accession>A0A6N7LG96</accession>
<dbReference type="InterPro" id="IPR020904">
    <property type="entry name" value="Sc_DH/Rdtase_CS"/>
</dbReference>
<dbReference type="GO" id="GO:0030497">
    <property type="term" value="P:fatty acid elongation"/>
    <property type="evidence" value="ECO:0007669"/>
    <property type="project" value="TreeGrafter"/>
</dbReference>
<dbReference type="FunFam" id="3.40.50.720:FF:000173">
    <property type="entry name" value="3-oxoacyl-[acyl-carrier protein] reductase"/>
    <property type="match status" value="1"/>
</dbReference>
<dbReference type="AlphaFoldDB" id="A0A6N7LG96"/>
<dbReference type="EMBL" id="WITC01000054">
    <property type="protein sequence ID" value="MQX15764.1"/>
    <property type="molecule type" value="Genomic_DNA"/>
</dbReference>
<reference evidence="3 4" key="1">
    <citation type="journal article" date="2013" name="Genome Biol.">
        <title>Comparative genomics of the core and accessory genomes of 48 Sinorhizobium strains comprising five genospecies.</title>
        <authorList>
            <person name="Sugawara M."/>
            <person name="Epstein B."/>
            <person name="Badgley B.D."/>
            <person name="Unno T."/>
            <person name="Xu L."/>
            <person name="Reese J."/>
            <person name="Gyaneshwar P."/>
            <person name="Denny R."/>
            <person name="Mudge J."/>
            <person name="Bharti A.K."/>
            <person name="Farmer A.D."/>
            <person name="May G.D."/>
            <person name="Woodward J.E."/>
            <person name="Medigue C."/>
            <person name="Vallenet D."/>
            <person name="Lajus A."/>
            <person name="Rouy Z."/>
            <person name="Martinez-Vaz B."/>
            <person name="Tiffin P."/>
            <person name="Young N.D."/>
            <person name="Sadowsky M.J."/>
        </authorList>
    </citation>
    <scope>NUCLEOTIDE SEQUENCE [LARGE SCALE GENOMIC DNA]</scope>
    <source>
        <strain evidence="3 4">USDA4894</strain>
    </source>
</reference>
<evidence type="ECO:0000313" key="3">
    <source>
        <dbReference type="EMBL" id="MQX15764.1"/>
    </source>
</evidence>